<proteinExistence type="predicted"/>
<protein>
    <submittedName>
        <fullName evidence="2">Uncharacterized protein</fullName>
    </submittedName>
</protein>
<reference evidence="2" key="1">
    <citation type="submission" date="2021-02" db="EMBL/GenBank/DDBJ databases">
        <authorList>
            <person name="Nowell W R."/>
        </authorList>
    </citation>
    <scope>NUCLEOTIDE SEQUENCE</scope>
</reference>
<dbReference type="Proteomes" id="UP000663832">
    <property type="component" value="Unassembled WGS sequence"/>
</dbReference>
<name>A0A815MBJ3_9BILA</name>
<keyword evidence="4" id="KW-1185">Reference proteome</keyword>
<sequence length="536" mass="62501">MHRTQEQQLLSSELLPSNSMEYIDDDEQNNNLQQQSIKQEIQPLKCSNPIVNRQSLLPAYPTFDRFGPINRDHLLLSNISSRNLTKEQRQRRTYHPFHQPFTLTDEGNDISVRSPFLEVYDDLYGNLTKRFQIDNAILSYNYERLRTCMNIMVQERIRYGLLASDTIGMKELRMVEYPLAMEFYLQIDDELFFMKTCSFRNAKPSLYNHHGIFSIHEPKALYGLKPCEQVTCRFCFPITDILIRGRQNQPVVQFSSAQKHRFVNGYESILNCPVTCITKNILYALTCPCGQYDYIGYTSLTLDEQLKYHREHGNRIMHEFILGSENSSRMRQQTKSQEELIADNMLLYKHSARCSYAMQMFLDCNPQYWCFVPMSTMEAQTQNLTSDLSSVCTAFDRSLTFPSNIHSCHDQEAGAYMTDLPPLPSENHTFSVHQRSKQIQLLKDKRECLKPNLHLDLYNATIIALMPEGYTELFYRLIEALFITHAQTKLNTLGHLDGMIVENNNCNDINARTVNDRRGNWCQNLVRRPSTLLFDQ</sequence>
<feature type="compositionally biased region" description="Low complexity" evidence="1">
    <location>
        <begin position="1"/>
        <end position="15"/>
    </location>
</feature>
<organism evidence="2 5">
    <name type="scientific">Adineta steineri</name>
    <dbReference type="NCBI Taxonomy" id="433720"/>
    <lineage>
        <taxon>Eukaryota</taxon>
        <taxon>Metazoa</taxon>
        <taxon>Spiralia</taxon>
        <taxon>Gnathifera</taxon>
        <taxon>Rotifera</taxon>
        <taxon>Eurotatoria</taxon>
        <taxon>Bdelloidea</taxon>
        <taxon>Adinetida</taxon>
        <taxon>Adinetidae</taxon>
        <taxon>Adineta</taxon>
    </lineage>
</organism>
<dbReference type="AlphaFoldDB" id="A0A815MBJ3"/>
<evidence type="ECO:0000313" key="2">
    <source>
        <dbReference type="EMBL" id="CAF1420739.1"/>
    </source>
</evidence>
<gene>
    <name evidence="2" type="ORF">BJG266_LOCUS38761</name>
    <name evidence="3" type="ORF">QVE165_LOCUS55627</name>
</gene>
<dbReference type="EMBL" id="CAJNOI010001529">
    <property type="protein sequence ID" value="CAF1420739.1"/>
    <property type="molecule type" value="Genomic_DNA"/>
</dbReference>
<evidence type="ECO:0000313" key="4">
    <source>
        <dbReference type="Proteomes" id="UP000663832"/>
    </source>
</evidence>
<comment type="caution">
    <text evidence="2">The sequence shown here is derived from an EMBL/GenBank/DDBJ whole genome shotgun (WGS) entry which is preliminary data.</text>
</comment>
<accession>A0A815MBJ3</accession>
<dbReference type="OrthoDB" id="10076804at2759"/>
<evidence type="ECO:0000313" key="3">
    <source>
        <dbReference type="EMBL" id="CAF1620730.1"/>
    </source>
</evidence>
<dbReference type="Proteomes" id="UP000663877">
    <property type="component" value="Unassembled WGS sequence"/>
</dbReference>
<evidence type="ECO:0000313" key="5">
    <source>
        <dbReference type="Proteomes" id="UP000663877"/>
    </source>
</evidence>
<evidence type="ECO:0000256" key="1">
    <source>
        <dbReference type="SAM" id="MobiDB-lite"/>
    </source>
</evidence>
<feature type="region of interest" description="Disordered" evidence="1">
    <location>
        <begin position="1"/>
        <end position="24"/>
    </location>
</feature>
<dbReference type="EMBL" id="CAJNOM010001851">
    <property type="protein sequence ID" value="CAF1620730.1"/>
    <property type="molecule type" value="Genomic_DNA"/>
</dbReference>